<comment type="caution">
    <text evidence="2">The sequence shown here is derived from an EMBL/GenBank/DDBJ whole genome shotgun (WGS) entry which is preliminary data.</text>
</comment>
<name>A0AA88YED2_PINIB</name>
<evidence type="ECO:0000313" key="3">
    <source>
        <dbReference type="Proteomes" id="UP001186944"/>
    </source>
</evidence>
<accession>A0AA88YED2</accession>
<evidence type="ECO:0000256" key="1">
    <source>
        <dbReference type="SAM" id="MobiDB-lite"/>
    </source>
</evidence>
<dbReference type="Gene3D" id="3.30.70.1820">
    <property type="entry name" value="L1 transposable element, RRM domain"/>
    <property type="match status" value="1"/>
</dbReference>
<dbReference type="InterPro" id="IPR004244">
    <property type="entry name" value="Transposase_22"/>
</dbReference>
<dbReference type="EMBL" id="VSWD01000005">
    <property type="protein sequence ID" value="KAK3103213.1"/>
    <property type="molecule type" value="Genomic_DNA"/>
</dbReference>
<protein>
    <submittedName>
        <fullName evidence="2">Uncharacterized protein</fullName>
    </submittedName>
</protein>
<sequence>MYVATTKRKKPEYISPSEDNRSLRRRIYFSSSSSSSSSASGMSSPGVPSPCVNSSPPHVSTQQSIQGVTIPMGASSGTLNGAPQLPPNSDPMIQSIFNAMSNPMFLSAFIPVLSMSLMPMIQQAVQSSVKELVDKITHQEAVINDLQIENYELHDQIARVENGLEELEQYGRRNSLRFHNVKVDDDADTDKIVTELCKSKLEVEITPDDICRSHPVGKTNKNGRRQIICRFRNWKIKNKIYTQKKKLKGDEDKIYVTEDLTKHRQALIDEISSAKRAGKVHSYWTNDGRVFLKLSEGGRKHLMRSIEHLHSIAPPNSNS</sequence>
<evidence type="ECO:0000313" key="2">
    <source>
        <dbReference type="EMBL" id="KAK3103213.1"/>
    </source>
</evidence>
<feature type="compositionally biased region" description="Low complexity" evidence="1">
    <location>
        <begin position="30"/>
        <end position="50"/>
    </location>
</feature>
<feature type="region of interest" description="Disordered" evidence="1">
    <location>
        <begin position="1"/>
        <end position="64"/>
    </location>
</feature>
<feature type="compositionally biased region" description="Polar residues" evidence="1">
    <location>
        <begin position="51"/>
        <end position="64"/>
    </location>
</feature>
<organism evidence="2 3">
    <name type="scientific">Pinctada imbricata</name>
    <name type="common">Atlantic pearl-oyster</name>
    <name type="synonym">Pinctada martensii</name>
    <dbReference type="NCBI Taxonomy" id="66713"/>
    <lineage>
        <taxon>Eukaryota</taxon>
        <taxon>Metazoa</taxon>
        <taxon>Spiralia</taxon>
        <taxon>Lophotrochozoa</taxon>
        <taxon>Mollusca</taxon>
        <taxon>Bivalvia</taxon>
        <taxon>Autobranchia</taxon>
        <taxon>Pteriomorphia</taxon>
        <taxon>Pterioida</taxon>
        <taxon>Pterioidea</taxon>
        <taxon>Pteriidae</taxon>
        <taxon>Pinctada</taxon>
    </lineage>
</organism>
<proteinExistence type="predicted"/>
<gene>
    <name evidence="2" type="ORF">FSP39_017470</name>
</gene>
<reference evidence="2" key="1">
    <citation type="submission" date="2019-08" db="EMBL/GenBank/DDBJ databases">
        <title>The improved chromosome-level genome for the pearl oyster Pinctada fucata martensii using PacBio sequencing and Hi-C.</title>
        <authorList>
            <person name="Zheng Z."/>
        </authorList>
    </citation>
    <scope>NUCLEOTIDE SEQUENCE</scope>
    <source>
        <strain evidence="2">ZZ-2019</strain>
        <tissue evidence="2">Adductor muscle</tissue>
    </source>
</reference>
<dbReference type="Proteomes" id="UP001186944">
    <property type="component" value="Unassembled WGS sequence"/>
</dbReference>
<keyword evidence="3" id="KW-1185">Reference proteome</keyword>
<dbReference type="PANTHER" id="PTHR11505">
    <property type="entry name" value="L1 TRANSPOSABLE ELEMENT-RELATED"/>
    <property type="match status" value="1"/>
</dbReference>
<dbReference type="AlphaFoldDB" id="A0AA88YED2"/>
<feature type="compositionally biased region" description="Basic residues" evidence="1">
    <location>
        <begin position="1"/>
        <end position="10"/>
    </location>
</feature>